<keyword evidence="2" id="KW-1185">Reference proteome</keyword>
<proteinExistence type="predicted"/>
<dbReference type="NCBIfam" id="NF040565">
    <property type="entry name" value="SCO2521_fam"/>
    <property type="match status" value="1"/>
</dbReference>
<dbReference type="EMBL" id="BOMW01000012">
    <property type="protein sequence ID" value="GIF03712.1"/>
    <property type="molecule type" value="Genomic_DNA"/>
</dbReference>
<evidence type="ECO:0000313" key="1">
    <source>
        <dbReference type="EMBL" id="GIF03712.1"/>
    </source>
</evidence>
<protein>
    <submittedName>
        <fullName evidence="1">Uncharacterized protein</fullName>
    </submittedName>
</protein>
<name>A0A919THT8_9ACTN</name>
<dbReference type="Proteomes" id="UP000629619">
    <property type="component" value="Unassembled WGS sequence"/>
</dbReference>
<reference evidence="1" key="1">
    <citation type="submission" date="2021-01" db="EMBL/GenBank/DDBJ databases">
        <title>Whole genome shotgun sequence of Actinoplanes siamensis NBRC 109076.</title>
        <authorList>
            <person name="Komaki H."/>
            <person name="Tamura T."/>
        </authorList>
    </citation>
    <scope>NUCLEOTIDE SEQUENCE</scope>
    <source>
        <strain evidence="1">NBRC 109076</strain>
    </source>
</reference>
<dbReference type="AlphaFoldDB" id="A0A919THT8"/>
<evidence type="ECO:0000313" key="2">
    <source>
        <dbReference type="Proteomes" id="UP000629619"/>
    </source>
</evidence>
<gene>
    <name evidence="1" type="ORF">Asi03nite_12500</name>
</gene>
<sequence>MVLVLGEVMTAALRHSGGMPRERVEDALGLLAGERVRISERPIGYAVSPKTFTGVDCRILARSGAKVRGVGTLMGRACLTGGRVLQSSAVARIDPVGGGYRRAWSHYLARLGVVEALGRTDLPGTAAAHLAADRSSSTMGMGAFCVRLLSEIQGSPVLDKSTPVRARRTVLRWAALIDERNEGVRVRFAVREDGLRTVRLVLGPAEIDDIVDLCEDLALHDWLLTALMSVIEQSQIGVEQPAQSVLKLRPAVDHLLHLWMPAARLGGVALSVWEGLESRPGLSRQWDASVRRVRDQMAMAAALSSSRPPESARFFR</sequence>
<dbReference type="InterPro" id="IPR049749">
    <property type="entry name" value="SCO2521-like"/>
</dbReference>
<organism evidence="1 2">
    <name type="scientific">Actinoplanes siamensis</name>
    <dbReference type="NCBI Taxonomy" id="1223317"/>
    <lineage>
        <taxon>Bacteria</taxon>
        <taxon>Bacillati</taxon>
        <taxon>Actinomycetota</taxon>
        <taxon>Actinomycetes</taxon>
        <taxon>Micromonosporales</taxon>
        <taxon>Micromonosporaceae</taxon>
        <taxon>Actinoplanes</taxon>
    </lineage>
</organism>
<comment type="caution">
    <text evidence="1">The sequence shown here is derived from an EMBL/GenBank/DDBJ whole genome shotgun (WGS) entry which is preliminary data.</text>
</comment>
<accession>A0A919THT8</accession>